<feature type="transmembrane region" description="Helical" evidence="1">
    <location>
        <begin position="6"/>
        <end position="37"/>
    </location>
</feature>
<feature type="transmembrane region" description="Helical" evidence="1">
    <location>
        <begin position="83"/>
        <end position="112"/>
    </location>
</feature>
<keyword evidence="1" id="KW-1133">Transmembrane helix</keyword>
<sequence>MELVTVAAAVLVVGGILGLVIPVLPGLLLTIAGVLLWAGDRNDATGWTVFVVCLLIAAAGWTIQYLVPSRRMRAAGVPTTTLLFGAVCAVVGFFVIPVVGLFVGFVLGVYLAEQLRLRDASRAWTATKTALRGVLLSIGIELAAACLVACVWVAGLLITR</sequence>
<evidence type="ECO:0000256" key="1">
    <source>
        <dbReference type="SAM" id="Phobius"/>
    </source>
</evidence>
<gene>
    <name evidence="2" type="ORF">P4R38_16315</name>
</gene>
<evidence type="ECO:0000313" key="3">
    <source>
        <dbReference type="Proteomes" id="UP001528912"/>
    </source>
</evidence>
<dbReference type="InterPro" id="IPR007403">
    <property type="entry name" value="DUF456"/>
</dbReference>
<organism evidence="2 3">
    <name type="scientific">Luteipulveratus flavus</name>
    <dbReference type="NCBI Taxonomy" id="3031728"/>
    <lineage>
        <taxon>Bacteria</taxon>
        <taxon>Bacillati</taxon>
        <taxon>Actinomycetota</taxon>
        <taxon>Actinomycetes</taxon>
        <taxon>Micrococcales</taxon>
        <taxon>Dermacoccaceae</taxon>
        <taxon>Luteipulveratus</taxon>
    </lineage>
</organism>
<feature type="transmembrane region" description="Helical" evidence="1">
    <location>
        <begin position="133"/>
        <end position="158"/>
    </location>
</feature>
<keyword evidence="3" id="KW-1185">Reference proteome</keyword>
<dbReference type="Pfam" id="PF04306">
    <property type="entry name" value="DUF456"/>
    <property type="match status" value="1"/>
</dbReference>
<dbReference type="PANTHER" id="PTHR39165">
    <property type="entry name" value="IG HYPOTHETICAL 17883"/>
    <property type="match status" value="1"/>
</dbReference>
<proteinExistence type="predicted"/>
<feature type="transmembrane region" description="Helical" evidence="1">
    <location>
        <begin position="44"/>
        <end position="63"/>
    </location>
</feature>
<keyword evidence="1" id="KW-0472">Membrane</keyword>
<evidence type="ECO:0000313" key="2">
    <source>
        <dbReference type="EMBL" id="MDF8265812.1"/>
    </source>
</evidence>
<comment type="caution">
    <text evidence="2">The sequence shown here is derived from an EMBL/GenBank/DDBJ whole genome shotgun (WGS) entry which is preliminary data.</text>
</comment>
<dbReference type="RefSeq" id="WP_275239344.1">
    <property type="nucleotide sequence ID" value="NZ_JARFJC010000040.1"/>
</dbReference>
<dbReference type="PANTHER" id="PTHR39165:SF1">
    <property type="entry name" value="DUF456 DOMAIN-CONTAINING PROTEIN"/>
    <property type="match status" value="1"/>
</dbReference>
<accession>A0ABT6CBX9</accession>
<dbReference type="EMBL" id="JAROAV010000043">
    <property type="protein sequence ID" value="MDF8265812.1"/>
    <property type="molecule type" value="Genomic_DNA"/>
</dbReference>
<name>A0ABT6CBX9_9MICO</name>
<protein>
    <submittedName>
        <fullName evidence="2">DUF456 domain-containing protein</fullName>
    </submittedName>
</protein>
<dbReference type="Proteomes" id="UP001528912">
    <property type="component" value="Unassembled WGS sequence"/>
</dbReference>
<reference evidence="2 3" key="1">
    <citation type="submission" date="2023-03" db="EMBL/GenBank/DDBJ databases">
        <title>YIM 133296 draft genome.</title>
        <authorList>
            <person name="Xiong L."/>
        </authorList>
    </citation>
    <scope>NUCLEOTIDE SEQUENCE [LARGE SCALE GENOMIC DNA]</scope>
    <source>
        <strain evidence="2 3">YIM 133296</strain>
    </source>
</reference>
<keyword evidence="1" id="KW-0812">Transmembrane</keyword>